<dbReference type="GO" id="GO:0004748">
    <property type="term" value="F:ribonucleoside-diphosphate reductase activity, thioredoxin disulfide as acceptor"/>
    <property type="evidence" value="ECO:0007669"/>
    <property type="project" value="TreeGrafter"/>
</dbReference>
<dbReference type="SFLD" id="SFLDG01063">
    <property type="entry name" value="activating_enzymes__group_1"/>
    <property type="match status" value="1"/>
</dbReference>
<dbReference type="InterPro" id="IPR013785">
    <property type="entry name" value="Aldolase_TIM"/>
</dbReference>
<evidence type="ECO:0000256" key="10">
    <source>
        <dbReference type="ARBA" id="ARBA00023014"/>
    </source>
</evidence>
<evidence type="ECO:0000256" key="1">
    <source>
        <dbReference type="ARBA" id="ARBA00001966"/>
    </source>
</evidence>
<evidence type="ECO:0000313" key="14">
    <source>
        <dbReference type="Proteomes" id="UP000518887"/>
    </source>
</evidence>
<evidence type="ECO:0000256" key="4">
    <source>
        <dbReference type="ARBA" id="ARBA00014281"/>
    </source>
</evidence>
<dbReference type="GO" id="GO:0043365">
    <property type="term" value="F:[formate-C-acetyltransferase]-activating enzyme activity"/>
    <property type="evidence" value="ECO:0007669"/>
    <property type="project" value="InterPro"/>
</dbReference>
<comment type="function">
    <text evidence="2 12">Activation of anaerobic ribonucleoside-triphosphate reductase under anaerobic conditions by generation of an organic free radical, using S-adenosylmethionine and reduced flavodoxin as cosubstrates to produce 5'-deoxy-adenosine.</text>
</comment>
<evidence type="ECO:0000256" key="8">
    <source>
        <dbReference type="ARBA" id="ARBA00023002"/>
    </source>
</evidence>
<dbReference type="GO" id="GO:0051539">
    <property type="term" value="F:4 iron, 4 sulfur cluster binding"/>
    <property type="evidence" value="ECO:0007669"/>
    <property type="project" value="UniProtKB-KW"/>
</dbReference>
<dbReference type="EC" id="1.97.1.-" evidence="12"/>
<dbReference type="SUPFAM" id="SSF102114">
    <property type="entry name" value="Radical SAM enzymes"/>
    <property type="match status" value="1"/>
</dbReference>
<evidence type="ECO:0000313" key="13">
    <source>
        <dbReference type="EMBL" id="MBB5226820.1"/>
    </source>
</evidence>
<name>A0A7W8LMW2_9SPIR</name>
<dbReference type="AlphaFoldDB" id="A0A7W8LMW2"/>
<evidence type="ECO:0000256" key="2">
    <source>
        <dbReference type="ARBA" id="ARBA00003852"/>
    </source>
</evidence>
<evidence type="ECO:0000256" key="5">
    <source>
        <dbReference type="ARBA" id="ARBA00022485"/>
    </source>
</evidence>
<keyword evidence="8 12" id="KW-0560">Oxidoreductase</keyword>
<comment type="cofactor">
    <cofactor evidence="1">
        <name>[4Fe-4S] cluster</name>
        <dbReference type="ChEBI" id="CHEBI:49883"/>
    </cofactor>
</comment>
<dbReference type="InterPro" id="IPR012837">
    <property type="entry name" value="NrdG"/>
</dbReference>
<evidence type="ECO:0000256" key="7">
    <source>
        <dbReference type="ARBA" id="ARBA00022723"/>
    </source>
</evidence>
<dbReference type="InterPro" id="IPR007197">
    <property type="entry name" value="rSAM"/>
</dbReference>
<accession>A0A7W8LMW2</accession>
<dbReference type="PANTHER" id="PTHR30352">
    <property type="entry name" value="PYRUVATE FORMATE-LYASE-ACTIVATING ENZYME"/>
    <property type="match status" value="1"/>
</dbReference>
<keyword evidence="5" id="KW-0004">4Fe-4S</keyword>
<keyword evidence="14" id="KW-1185">Reference proteome</keyword>
<dbReference type="SFLD" id="SFLDF00299">
    <property type="entry name" value="anaerobic_ribonucleoside-triph"/>
    <property type="match status" value="1"/>
</dbReference>
<evidence type="ECO:0000256" key="11">
    <source>
        <dbReference type="ARBA" id="ARBA00047365"/>
    </source>
</evidence>
<keyword evidence="7" id="KW-0479">Metal-binding</keyword>
<dbReference type="InterPro" id="IPR001989">
    <property type="entry name" value="Radical_activat_CS"/>
</dbReference>
<dbReference type="Pfam" id="PF13353">
    <property type="entry name" value="Fer4_12"/>
    <property type="match status" value="1"/>
</dbReference>
<dbReference type="CDD" id="cd01335">
    <property type="entry name" value="Radical_SAM"/>
    <property type="match status" value="1"/>
</dbReference>
<dbReference type="PANTHER" id="PTHR30352:SF2">
    <property type="entry name" value="ANAEROBIC RIBONUCLEOSIDE-TRIPHOSPHATE REDUCTASE-ACTIVATING PROTEIN"/>
    <property type="match status" value="1"/>
</dbReference>
<organism evidence="13 14">
    <name type="scientific">Treponema ruminis</name>
    <dbReference type="NCBI Taxonomy" id="744515"/>
    <lineage>
        <taxon>Bacteria</taxon>
        <taxon>Pseudomonadati</taxon>
        <taxon>Spirochaetota</taxon>
        <taxon>Spirochaetia</taxon>
        <taxon>Spirochaetales</taxon>
        <taxon>Treponemataceae</taxon>
        <taxon>Treponema</taxon>
    </lineage>
</organism>
<comment type="catalytic activity">
    <reaction evidence="11">
        <text>glycyl-[protein] + reduced [flavodoxin] + S-adenosyl-L-methionine = glycin-2-yl radical-[protein] + semiquinone [flavodoxin] + 5'-deoxyadenosine + L-methionine + H(+)</text>
        <dbReference type="Rhea" id="RHEA:61976"/>
        <dbReference type="Rhea" id="RHEA-COMP:10622"/>
        <dbReference type="Rhea" id="RHEA-COMP:14480"/>
        <dbReference type="Rhea" id="RHEA-COMP:15993"/>
        <dbReference type="Rhea" id="RHEA-COMP:15994"/>
        <dbReference type="ChEBI" id="CHEBI:15378"/>
        <dbReference type="ChEBI" id="CHEBI:17319"/>
        <dbReference type="ChEBI" id="CHEBI:29947"/>
        <dbReference type="ChEBI" id="CHEBI:32722"/>
        <dbReference type="ChEBI" id="CHEBI:57618"/>
        <dbReference type="ChEBI" id="CHEBI:57844"/>
        <dbReference type="ChEBI" id="CHEBI:59789"/>
        <dbReference type="ChEBI" id="CHEBI:140311"/>
    </reaction>
</comment>
<keyword evidence="6" id="KW-0949">S-adenosyl-L-methionine</keyword>
<dbReference type="Proteomes" id="UP000518887">
    <property type="component" value="Unassembled WGS sequence"/>
</dbReference>
<dbReference type="EMBL" id="JACHFQ010000007">
    <property type="protein sequence ID" value="MBB5226820.1"/>
    <property type="molecule type" value="Genomic_DNA"/>
</dbReference>
<evidence type="ECO:0000256" key="9">
    <source>
        <dbReference type="ARBA" id="ARBA00023004"/>
    </source>
</evidence>
<evidence type="ECO:0000256" key="6">
    <source>
        <dbReference type="ARBA" id="ARBA00022691"/>
    </source>
</evidence>
<evidence type="ECO:0000256" key="12">
    <source>
        <dbReference type="PIRNR" id="PIRNR000368"/>
    </source>
</evidence>
<dbReference type="Gene3D" id="3.20.20.70">
    <property type="entry name" value="Aldolase class I"/>
    <property type="match status" value="1"/>
</dbReference>
<comment type="caution">
    <text evidence="13">The sequence shown here is derived from an EMBL/GenBank/DDBJ whole genome shotgun (WGS) entry which is preliminary data.</text>
</comment>
<dbReference type="SFLD" id="SFLDS00029">
    <property type="entry name" value="Radical_SAM"/>
    <property type="match status" value="1"/>
</dbReference>
<dbReference type="PROSITE" id="PS01087">
    <property type="entry name" value="RADICAL_ACTIVATING"/>
    <property type="match status" value="1"/>
</dbReference>
<dbReference type="SFLD" id="SFLDG01066">
    <property type="entry name" value="organic_radical-activating_enz"/>
    <property type="match status" value="1"/>
</dbReference>
<protein>
    <recommendedName>
        <fullName evidence="4 12">Anaerobic ribonucleoside-triphosphate reductase-activating protein</fullName>
        <ecNumber evidence="12">1.97.1.-</ecNumber>
    </recommendedName>
</protein>
<dbReference type="InterPro" id="IPR034457">
    <property type="entry name" value="Organic_radical-activating"/>
</dbReference>
<gene>
    <name evidence="13" type="ORF">HNP76_002208</name>
</gene>
<dbReference type="InterPro" id="IPR058240">
    <property type="entry name" value="rSAM_sf"/>
</dbReference>
<dbReference type="NCBIfam" id="TIGR02491">
    <property type="entry name" value="NrdG"/>
    <property type="match status" value="1"/>
</dbReference>
<sequence length="168" mass="19285">MNYGIIKKIDIADGLGVRVSLFVSGCRNHCKGCHNQITWDFNFGKPFTKETEDEIMEALKPAHIAGLTVLGGEPFEEENQEVLAPFLERVKKELPNKNIWCYTGYLYDKDLLPADGRKHTPFTNRMLACINVLIDGPYIEKERDLTLNFRGSRNQRIIDLEHNCLMKL</sequence>
<dbReference type="GO" id="GO:0046872">
    <property type="term" value="F:metal ion binding"/>
    <property type="evidence" value="ECO:0007669"/>
    <property type="project" value="UniProtKB-KW"/>
</dbReference>
<dbReference type="PIRSF" id="PIRSF000368">
    <property type="entry name" value="NrdG"/>
    <property type="match status" value="1"/>
</dbReference>
<dbReference type="RefSeq" id="WP_184660450.1">
    <property type="nucleotide sequence ID" value="NZ_CP031518.1"/>
</dbReference>
<proteinExistence type="inferred from homology"/>
<reference evidence="13 14" key="1">
    <citation type="submission" date="2020-08" db="EMBL/GenBank/DDBJ databases">
        <title>Genomic Encyclopedia of Type Strains, Phase IV (KMG-IV): sequencing the most valuable type-strain genomes for metagenomic binning, comparative biology and taxonomic classification.</title>
        <authorList>
            <person name="Goeker M."/>
        </authorList>
    </citation>
    <scope>NUCLEOTIDE SEQUENCE [LARGE SCALE GENOMIC DNA]</scope>
    <source>
        <strain evidence="13 14">DSM 103462</strain>
    </source>
</reference>
<evidence type="ECO:0000256" key="3">
    <source>
        <dbReference type="ARBA" id="ARBA00009777"/>
    </source>
</evidence>
<keyword evidence="9" id="KW-0408">Iron</keyword>
<keyword evidence="10" id="KW-0411">Iron-sulfur</keyword>
<comment type="similarity">
    <text evidence="3 12">Belongs to the organic radical-activating enzymes family.</text>
</comment>